<dbReference type="AlphaFoldDB" id="A0A5E4PV44"/>
<dbReference type="Proteomes" id="UP000324832">
    <property type="component" value="Unassembled WGS sequence"/>
</dbReference>
<evidence type="ECO:0000313" key="1">
    <source>
        <dbReference type="EMBL" id="VVC89891.1"/>
    </source>
</evidence>
<dbReference type="EMBL" id="FZQP02000670">
    <property type="protein sequence ID" value="VVC89891.1"/>
    <property type="molecule type" value="Genomic_DNA"/>
</dbReference>
<evidence type="ECO:0000313" key="2">
    <source>
        <dbReference type="Proteomes" id="UP000324832"/>
    </source>
</evidence>
<accession>A0A5E4PV44</accession>
<proteinExistence type="predicted"/>
<name>A0A5E4PV44_9NEOP</name>
<reference evidence="1 2" key="1">
    <citation type="submission" date="2017-07" db="EMBL/GenBank/DDBJ databases">
        <authorList>
            <person name="Talla V."/>
            <person name="Backstrom N."/>
        </authorList>
    </citation>
    <scope>NUCLEOTIDE SEQUENCE [LARGE SCALE GENOMIC DNA]</scope>
</reference>
<sequence>MGDMNIDIQKLDPIIKQYLNTLSDLGFSCGISNNCTSIEKLDNNITKSCIDHVLIRDNSKCDIYTSVANVAPADHSIIGCALLGVFALNNMNNTKPLQLANNFIQEFDRNVKVKKKKITKKCHFGKLLNPNVYSNIADRAIWIGKATKEENDKHHHREMTYYKR</sequence>
<protein>
    <submittedName>
        <fullName evidence="1">Uncharacterized protein</fullName>
    </submittedName>
</protein>
<organism evidence="1 2">
    <name type="scientific">Leptidea sinapis</name>
    <dbReference type="NCBI Taxonomy" id="189913"/>
    <lineage>
        <taxon>Eukaryota</taxon>
        <taxon>Metazoa</taxon>
        <taxon>Ecdysozoa</taxon>
        <taxon>Arthropoda</taxon>
        <taxon>Hexapoda</taxon>
        <taxon>Insecta</taxon>
        <taxon>Pterygota</taxon>
        <taxon>Neoptera</taxon>
        <taxon>Endopterygota</taxon>
        <taxon>Lepidoptera</taxon>
        <taxon>Glossata</taxon>
        <taxon>Ditrysia</taxon>
        <taxon>Papilionoidea</taxon>
        <taxon>Pieridae</taxon>
        <taxon>Dismorphiinae</taxon>
        <taxon>Leptidea</taxon>
    </lineage>
</organism>
<keyword evidence="2" id="KW-1185">Reference proteome</keyword>
<gene>
    <name evidence="1" type="ORF">LSINAPIS_LOCUS2924</name>
</gene>